<reference evidence="7" key="1">
    <citation type="journal article" date="2019" name="Int. J. Syst. Evol. Microbiol.">
        <title>The Global Catalogue of Microorganisms (GCM) 10K type strain sequencing project: providing services to taxonomists for standard genome sequencing and annotation.</title>
        <authorList>
            <consortium name="The Broad Institute Genomics Platform"/>
            <consortium name="The Broad Institute Genome Sequencing Center for Infectious Disease"/>
            <person name="Wu L."/>
            <person name="Ma J."/>
        </authorList>
    </citation>
    <scope>NUCLEOTIDE SEQUENCE [LARGE SCALE GENOMIC DNA]</scope>
    <source>
        <strain evidence="7">JCM 16902</strain>
    </source>
</reference>
<name>A0ABP6ZK08_9ACTN</name>
<comment type="similarity">
    <text evidence="1">Belongs to the SMC family. SbcC subfamily.</text>
</comment>
<dbReference type="InterPro" id="IPR038729">
    <property type="entry name" value="Rad50/SbcC_AAA"/>
</dbReference>
<organism evidence="6 7">
    <name type="scientific">Kineosporia mesophila</name>
    <dbReference type="NCBI Taxonomy" id="566012"/>
    <lineage>
        <taxon>Bacteria</taxon>
        <taxon>Bacillati</taxon>
        <taxon>Actinomycetota</taxon>
        <taxon>Actinomycetes</taxon>
        <taxon>Kineosporiales</taxon>
        <taxon>Kineosporiaceae</taxon>
        <taxon>Kineosporia</taxon>
    </lineage>
</organism>
<dbReference type="Gene3D" id="3.40.50.300">
    <property type="entry name" value="P-loop containing nucleotide triphosphate hydrolases"/>
    <property type="match status" value="2"/>
</dbReference>
<evidence type="ECO:0000313" key="6">
    <source>
        <dbReference type="EMBL" id="GAA3611214.1"/>
    </source>
</evidence>
<feature type="region of interest" description="Disordered" evidence="4">
    <location>
        <begin position="218"/>
        <end position="237"/>
    </location>
</feature>
<proteinExistence type="inferred from homology"/>
<dbReference type="PANTHER" id="PTHR32114">
    <property type="entry name" value="ABC TRANSPORTER ABCH.3"/>
    <property type="match status" value="1"/>
</dbReference>
<comment type="subunit">
    <text evidence="2">Heterodimer of SbcC and SbcD.</text>
</comment>
<dbReference type="EMBL" id="BAAAZO010000004">
    <property type="protein sequence ID" value="GAA3611214.1"/>
    <property type="molecule type" value="Genomic_DNA"/>
</dbReference>
<keyword evidence="7" id="KW-1185">Reference proteome</keyword>
<feature type="compositionally biased region" description="Gly residues" evidence="4">
    <location>
        <begin position="824"/>
        <end position="834"/>
    </location>
</feature>
<evidence type="ECO:0000256" key="3">
    <source>
        <dbReference type="ARBA" id="ARBA00013368"/>
    </source>
</evidence>
<evidence type="ECO:0000256" key="2">
    <source>
        <dbReference type="ARBA" id="ARBA00011322"/>
    </source>
</evidence>
<dbReference type="PANTHER" id="PTHR32114:SF2">
    <property type="entry name" value="ABC TRANSPORTER ABCH.3"/>
    <property type="match status" value="1"/>
</dbReference>
<evidence type="ECO:0000256" key="1">
    <source>
        <dbReference type="ARBA" id="ARBA00006930"/>
    </source>
</evidence>
<feature type="compositionally biased region" description="Basic and acidic residues" evidence="4">
    <location>
        <begin position="804"/>
        <end position="823"/>
    </location>
</feature>
<dbReference type="Pfam" id="PF13476">
    <property type="entry name" value="AAA_23"/>
    <property type="match status" value="1"/>
</dbReference>
<evidence type="ECO:0000259" key="5">
    <source>
        <dbReference type="Pfam" id="PF13476"/>
    </source>
</evidence>
<feature type="domain" description="Rad50/SbcC-type AAA" evidence="5">
    <location>
        <begin position="5"/>
        <end position="180"/>
    </location>
</feature>
<comment type="caution">
    <text evidence="6">The sequence shown here is derived from an EMBL/GenBank/DDBJ whole genome shotgun (WGS) entry which is preliminary data.</text>
</comment>
<dbReference type="SUPFAM" id="SSF52540">
    <property type="entry name" value="P-loop containing nucleoside triphosphate hydrolases"/>
    <property type="match status" value="1"/>
</dbReference>
<dbReference type="Pfam" id="PF13558">
    <property type="entry name" value="SbcC_Walker_B"/>
    <property type="match status" value="1"/>
</dbReference>
<feature type="region of interest" description="Disordered" evidence="4">
    <location>
        <begin position="749"/>
        <end position="860"/>
    </location>
</feature>
<gene>
    <name evidence="6" type="ORF">GCM10022223_29120</name>
</gene>
<dbReference type="RefSeq" id="WP_231482225.1">
    <property type="nucleotide sequence ID" value="NZ_BAAAZO010000004.1"/>
</dbReference>
<evidence type="ECO:0000256" key="4">
    <source>
        <dbReference type="SAM" id="MobiDB-lite"/>
    </source>
</evidence>
<feature type="region of interest" description="Disordered" evidence="4">
    <location>
        <begin position="518"/>
        <end position="560"/>
    </location>
</feature>
<sequence length="1112" mass="118455">MRLHRLEITAFGPFSERQSIDFDELSDAGLFLLHGPTGAGKTSVLDAICFALYGRVPGSRGAGARYRSDHADPAAKSEVVCEFTVSGRRLEITRSPEWQRPKKRGTGFTREQARVVVRERAGDDWVGLTHRMDEAGDLIGQLIGLGPDQFTKLVLLPQGEFAAFLRATAEERRPLLQKLFGTDRFAAVEGWLGERRREAAGSVNAAREETVRLFARASQARVGPSVPADPAPDPGDTEAVAGLVRAWARQAHGELRSAHTAVGRAETAHEKARLASDAITERVRRRDRRRELGTERDLLTAHAQEQHERRARLQAAGHAPVLLPLLAELDAASAEVETAEFRVESAATGVRKTGEAAVLEAVPATRLAQLRAELGALSTLLSAEFELKRLDHEFTTRHDQVTRAEQERAVAERAGLTLAGQVEQLLAARNDSEVLASSAGDRQRDLERAKRVAEAVLTAQHLAQEQNALEDTLRAVIDVHQAAVSAQQELQARRLAGMAAELAAGLGRHNACPVCGSPDHPRPARHHGGLVTDQEQERAAEREAQTAARREKARQRVESGRQEMAALTAMTDGADAESAMDDLSAAQARLTEANRAQARVTQLNDELAGLQAALEAARSRIEAATDAASSGREDLAALDSRRDDLRARLDQARGEDAGLQARHNRLVDAVETLTEYEDASRALIAALSRLQRARAAADDASAAAGFPHREAAAAAALTEPEREELAALITDHDTRLARVTALLDELTRAEQAAAGPAPKPRPVRKPRRKRLTQDQPMLGLWEETGPGLDIPDAARPEIGSSQDGEIRNGELEDVRVGRGREGGAGKAGGNGRIGRTGKAVAAGDDAPDGVGTAPGTGRAGVPHWVEAADLDTLADELTEAFAAARAAHQAAQERHTLATRAARALSGLADELELHATETAPLRSSFATLDAVSRCVEGTGGDNQMRMRLSAYVLAARLEQVAQAASSRLAAMSGGRYELVHTDGPSKGGARSGLGLAVVDGWTGQQRDPGTLSGGETFCTSLALALGLADVVQAEAGGATIETLLVDEGFGSLDQDTLDEVMDVLDGLRSGGRAVGLVSHVADLRDRIPAQLEVVKTRAGSHLRVGVAAAAI</sequence>
<feature type="compositionally biased region" description="Basic and acidic residues" evidence="4">
    <location>
        <begin position="266"/>
        <end position="279"/>
    </location>
</feature>
<feature type="region of interest" description="Disordered" evidence="4">
    <location>
        <begin position="256"/>
        <end position="279"/>
    </location>
</feature>
<feature type="compositionally biased region" description="Low complexity" evidence="4">
    <location>
        <begin position="836"/>
        <end position="851"/>
    </location>
</feature>
<feature type="compositionally biased region" description="Basic residues" evidence="4">
    <location>
        <begin position="761"/>
        <end position="770"/>
    </location>
</feature>
<accession>A0ABP6ZK08</accession>
<dbReference type="InterPro" id="IPR027417">
    <property type="entry name" value="P-loop_NTPase"/>
</dbReference>
<feature type="compositionally biased region" description="Basic and acidic residues" evidence="4">
    <location>
        <begin position="535"/>
        <end position="560"/>
    </location>
</feature>
<dbReference type="Proteomes" id="UP001501074">
    <property type="component" value="Unassembled WGS sequence"/>
</dbReference>
<evidence type="ECO:0000313" key="7">
    <source>
        <dbReference type="Proteomes" id="UP001501074"/>
    </source>
</evidence>
<protein>
    <recommendedName>
        <fullName evidence="3">Nuclease SbcCD subunit C</fullName>
    </recommendedName>
</protein>